<gene>
    <name evidence="2" type="ORF">MNBD_CHLOROFLEXI01-2538</name>
</gene>
<proteinExistence type="predicted"/>
<accession>A0A3B0W301</accession>
<protein>
    <submittedName>
        <fullName evidence="2">Phage protein</fullName>
    </submittedName>
</protein>
<evidence type="ECO:0000259" key="1">
    <source>
        <dbReference type="Pfam" id="PF02195"/>
    </source>
</evidence>
<dbReference type="InterPro" id="IPR036086">
    <property type="entry name" value="ParB/Sulfiredoxin_sf"/>
</dbReference>
<sequence length="364" mass="41443">MSSKNNALPETVTYVQVSDLLLDPQNPRFPDALKGKGQEEILQRMIDRENITDLINSIGAQGYFHGEPLLVVEQNQKYIVVEGNRRTAALILLQEPSRASRKKKLIQRLVEDAEHIPETVPVLIYPGRNAILKYLGYRHVTGIKKWGPLEKARYLRILLESGNFDNVGENEKYRELARAIGSKSNYVKMLLAGLRLFDEIESQDFYDIDALDEQTLSFSLITTAIGYLSIAQFVGLEDSQDIIQAGLEADRLEVLIKWMFEEDSGGQTRVAESRDLQKLNAVLQNENALKQFMEGVPLEKAVYYTSEPIKDFRKLISEAKEKLQFAWDTLAPVSNKEFTRQDVEQLENIDAILSNIMKFVDIDS</sequence>
<dbReference type="EMBL" id="UOEU01000725">
    <property type="protein sequence ID" value="VAW38976.1"/>
    <property type="molecule type" value="Genomic_DNA"/>
</dbReference>
<name>A0A3B0W301_9ZZZZ</name>
<evidence type="ECO:0000313" key="2">
    <source>
        <dbReference type="EMBL" id="VAW38976.1"/>
    </source>
</evidence>
<feature type="domain" description="ParB-like N-terminal" evidence="1">
    <location>
        <begin position="44"/>
        <end position="95"/>
    </location>
</feature>
<reference evidence="2" key="1">
    <citation type="submission" date="2018-06" db="EMBL/GenBank/DDBJ databases">
        <authorList>
            <person name="Zhirakovskaya E."/>
        </authorList>
    </citation>
    <scope>NUCLEOTIDE SEQUENCE</scope>
</reference>
<dbReference type="InterPro" id="IPR003115">
    <property type="entry name" value="ParB_N"/>
</dbReference>
<dbReference type="SUPFAM" id="SSF110849">
    <property type="entry name" value="ParB/Sulfiredoxin"/>
    <property type="match status" value="1"/>
</dbReference>
<dbReference type="Gene3D" id="3.90.1530.10">
    <property type="entry name" value="Conserved hypothetical protein from pyrococcus furiosus pfu- 392566-001, ParB domain"/>
    <property type="match status" value="1"/>
</dbReference>
<dbReference type="AlphaFoldDB" id="A0A3B0W301"/>
<dbReference type="Pfam" id="PF02195">
    <property type="entry name" value="ParB_N"/>
    <property type="match status" value="1"/>
</dbReference>
<organism evidence="2">
    <name type="scientific">hydrothermal vent metagenome</name>
    <dbReference type="NCBI Taxonomy" id="652676"/>
    <lineage>
        <taxon>unclassified sequences</taxon>
        <taxon>metagenomes</taxon>
        <taxon>ecological metagenomes</taxon>
    </lineage>
</organism>